<keyword evidence="3" id="KW-1185">Reference proteome</keyword>
<gene>
    <name evidence="2" type="ORF">E2C01_096215</name>
</gene>
<evidence type="ECO:0000313" key="3">
    <source>
        <dbReference type="Proteomes" id="UP000324222"/>
    </source>
</evidence>
<dbReference type="EMBL" id="VSRR010124092">
    <property type="protein sequence ID" value="MPD00722.1"/>
    <property type="molecule type" value="Genomic_DNA"/>
</dbReference>
<evidence type="ECO:0000256" key="1">
    <source>
        <dbReference type="SAM" id="SignalP"/>
    </source>
</evidence>
<protein>
    <submittedName>
        <fullName evidence="2">Uncharacterized protein</fullName>
    </submittedName>
</protein>
<evidence type="ECO:0000313" key="2">
    <source>
        <dbReference type="EMBL" id="MPD00722.1"/>
    </source>
</evidence>
<dbReference type="Proteomes" id="UP000324222">
    <property type="component" value="Unassembled WGS sequence"/>
</dbReference>
<organism evidence="2 3">
    <name type="scientific">Portunus trituberculatus</name>
    <name type="common">Swimming crab</name>
    <name type="synonym">Neptunus trituberculatus</name>
    <dbReference type="NCBI Taxonomy" id="210409"/>
    <lineage>
        <taxon>Eukaryota</taxon>
        <taxon>Metazoa</taxon>
        <taxon>Ecdysozoa</taxon>
        <taxon>Arthropoda</taxon>
        <taxon>Crustacea</taxon>
        <taxon>Multicrustacea</taxon>
        <taxon>Malacostraca</taxon>
        <taxon>Eumalacostraca</taxon>
        <taxon>Eucarida</taxon>
        <taxon>Decapoda</taxon>
        <taxon>Pleocyemata</taxon>
        <taxon>Brachyura</taxon>
        <taxon>Eubrachyura</taxon>
        <taxon>Portunoidea</taxon>
        <taxon>Portunidae</taxon>
        <taxon>Portuninae</taxon>
        <taxon>Portunus</taxon>
    </lineage>
</organism>
<keyword evidence="1" id="KW-0732">Signal</keyword>
<feature type="chain" id="PRO_5022761082" evidence="1">
    <location>
        <begin position="28"/>
        <end position="171"/>
    </location>
</feature>
<sequence length="171" mass="19257">MAALPRLASPGLLWLLGTVIDISYTAAEAPPADTLGRTRRLFRGATTPHLPSPSLHLLDARPSLHPIFLSFSHKSVPLFLSLPPSLPPTLRRPLLYHLVLSLTSLSYSSFSSLLLRLRVLPPINKVMGIVKQKRKRRGRQRGGERKHIEKYLDWSSFSSLLPLFLFLTFCR</sequence>
<accession>A0A5B7JS33</accession>
<name>A0A5B7JS33_PORTR</name>
<reference evidence="2 3" key="1">
    <citation type="submission" date="2019-05" db="EMBL/GenBank/DDBJ databases">
        <title>Another draft genome of Portunus trituberculatus and its Hox gene families provides insights of decapod evolution.</title>
        <authorList>
            <person name="Jeong J.-H."/>
            <person name="Song I."/>
            <person name="Kim S."/>
            <person name="Choi T."/>
            <person name="Kim D."/>
            <person name="Ryu S."/>
            <person name="Kim W."/>
        </authorList>
    </citation>
    <scope>NUCLEOTIDE SEQUENCE [LARGE SCALE GENOMIC DNA]</scope>
    <source>
        <tissue evidence="2">Muscle</tissue>
    </source>
</reference>
<comment type="caution">
    <text evidence="2">The sequence shown here is derived from an EMBL/GenBank/DDBJ whole genome shotgun (WGS) entry which is preliminary data.</text>
</comment>
<feature type="signal peptide" evidence="1">
    <location>
        <begin position="1"/>
        <end position="27"/>
    </location>
</feature>
<proteinExistence type="predicted"/>
<dbReference type="AlphaFoldDB" id="A0A5B7JS33"/>